<dbReference type="Gene3D" id="1.25.40.10">
    <property type="entry name" value="Tetratricopeptide repeat domain"/>
    <property type="match status" value="1"/>
</dbReference>
<dbReference type="AlphaFoldDB" id="A0AAW8AP38"/>
<organism evidence="2 3">
    <name type="scientific">Acinetobacter lwoffii</name>
    <dbReference type="NCBI Taxonomy" id="28090"/>
    <lineage>
        <taxon>Bacteria</taxon>
        <taxon>Pseudomonadati</taxon>
        <taxon>Pseudomonadota</taxon>
        <taxon>Gammaproteobacteria</taxon>
        <taxon>Moraxellales</taxon>
        <taxon>Moraxellaceae</taxon>
        <taxon>Acinetobacter</taxon>
    </lineage>
</organism>
<dbReference type="InterPro" id="IPR011990">
    <property type="entry name" value="TPR-like_helical_dom_sf"/>
</dbReference>
<dbReference type="RefSeq" id="WP_305157719.1">
    <property type="nucleotide sequence ID" value="NZ_JAUUUQ010000031.1"/>
</dbReference>
<dbReference type="EMBL" id="JAUUUS010000031">
    <property type="protein sequence ID" value="MDP1447136.1"/>
    <property type="molecule type" value="Genomic_DNA"/>
</dbReference>
<evidence type="ECO:0000256" key="1">
    <source>
        <dbReference type="PROSITE-ProRule" id="PRU00339"/>
    </source>
</evidence>
<name>A0AAW8AP38_ACILW</name>
<protein>
    <recommendedName>
        <fullName evidence="4">Tetratricopeptide repeat protein</fullName>
    </recommendedName>
</protein>
<dbReference type="InterPro" id="IPR019734">
    <property type="entry name" value="TPR_rpt"/>
</dbReference>
<dbReference type="SUPFAM" id="SSF48452">
    <property type="entry name" value="TPR-like"/>
    <property type="match status" value="1"/>
</dbReference>
<evidence type="ECO:0000313" key="3">
    <source>
        <dbReference type="Proteomes" id="UP001242129"/>
    </source>
</evidence>
<comment type="caution">
    <text evidence="2">The sequence shown here is derived from an EMBL/GenBank/DDBJ whole genome shotgun (WGS) entry which is preliminary data.</text>
</comment>
<accession>A0AAW8AP38</accession>
<sequence>MIIDNVIHHIKMKLTTQTDIHNYQNSIEEQIKSKDYVLALQTCNEYLEDGDIKFYFLARIYFFLKKYKISKDYLLKIENNTLKDNKYYFLRGQIFEKLKNFEEAEKSFYVSVRKHPKNKKYIKKYIDYVRSQKNYEFAISKLEEIAKKRLDKDFYLKIEIAKYKVFNKEYKTSFLILKDLESRLDSDLDAINLVYASIYESIGDYENALLYNEKIKSFNIESEFKKNDLRFFLNRERENLVDKIYNFDLFFRNKNLTIVLSPLPNKFILRGYDFKTSVLYINEKFFSYYTYDYLNLIEYIIDIVNINQFDYINLTGSSKGSFAAINLGIGLGDRLKNKKINVVAFSPQAFIYPLNKDIRGLPSYKMLLNKSNESVSFLEDLKMFGNPIKRIDEVDIKVNIIYGSDHERDRIEAEKYIGVKNVTLKPLLDYPFHTSILMYTKKR</sequence>
<dbReference type="Pfam" id="PF13181">
    <property type="entry name" value="TPR_8"/>
    <property type="match status" value="1"/>
</dbReference>
<keyword evidence="1" id="KW-0802">TPR repeat</keyword>
<dbReference type="Proteomes" id="UP001242129">
    <property type="component" value="Unassembled WGS sequence"/>
</dbReference>
<evidence type="ECO:0000313" key="2">
    <source>
        <dbReference type="EMBL" id="MDP1447136.1"/>
    </source>
</evidence>
<reference evidence="2" key="1">
    <citation type="submission" date="2023-07" db="EMBL/GenBank/DDBJ databases">
        <title>Dynamics of blaOXA-23 gene transmission in Acinetobacter spp. from contaminated veterinary surfaces.</title>
        <authorList>
            <person name="Moreira Da Silva J."/>
            <person name="Menezes J."/>
            <person name="Fernandes L."/>
            <person name="Marques C."/>
            <person name="Amaral A."/>
            <person name="Timofte D."/>
            <person name="Pomba C."/>
        </authorList>
    </citation>
    <scope>NUCLEOTIDE SEQUENCE</scope>
    <source>
        <strain evidence="2">CMVB11Z4A1</strain>
    </source>
</reference>
<dbReference type="PROSITE" id="PS50005">
    <property type="entry name" value="TPR"/>
    <property type="match status" value="1"/>
</dbReference>
<evidence type="ECO:0008006" key="4">
    <source>
        <dbReference type="Google" id="ProtNLM"/>
    </source>
</evidence>
<feature type="repeat" description="TPR" evidence="1">
    <location>
        <begin position="85"/>
        <end position="118"/>
    </location>
</feature>
<gene>
    <name evidence="2" type="ORF">Q8G51_04695</name>
</gene>
<proteinExistence type="predicted"/>